<sequence length="301" mass="31897">MTISFNNIPDTIRTPGVYAEIDNSRALRGLIQNPHRVLIIGQKLGHDNTPAAQVGDADDDVVMAITNDNLADGFFGVGSPAARMCKIFKSNNPNTELHAMTLAVSAGDVHASCDLEFSTALNDAAASVAGTYYLMINGLTCYVDIAIADTAEDVAEKLADIINSIDALPVWASASGYAAISAGHLALEVMYSGALGNEMDIRANYFQGQVIPSCFSASVQRDSGTGGGSVLSFTDGTGTVHLDSAWAVIDNDQYHYIIQPYTDTTNLTAIEGELADRFLPLNDLQGHGFTMIRDSHAGLTT</sequence>
<dbReference type="EMBL" id="LAZR01027641">
    <property type="protein sequence ID" value="KKL65098.1"/>
    <property type="molecule type" value="Genomic_DNA"/>
</dbReference>
<protein>
    <recommendedName>
        <fullName evidence="2">Tail sheath protein subtilisin-like domain-containing protein</fullName>
    </recommendedName>
</protein>
<proteinExistence type="predicted"/>
<dbReference type="AlphaFoldDB" id="A0A0F9DTD2"/>
<evidence type="ECO:0008006" key="2">
    <source>
        <dbReference type="Google" id="ProtNLM"/>
    </source>
</evidence>
<organism evidence="1">
    <name type="scientific">marine sediment metagenome</name>
    <dbReference type="NCBI Taxonomy" id="412755"/>
    <lineage>
        <taxon>unclassified sequences</taxon>
        <taxon>metagenomes</taxon>
        <taxon>ecological metagenomes</taxon>
    </lineage>
</organism>
<evidence type="ECO:0000313" key="1">
    <source>
        <dbReference type="EMBL" id="KKL65098.1"/>
    </source>
</evidence>
<name>A0A0F9DTD2_9ZZZZ</name>
<reference evidence="1" key="1">
    <citation type="journal article" date="2015" name="Nature">
        <title>Complex archaea that bridge the gap between prokaryotes and eukaryotes.</title>
        <authorList>
            <person name="Spang A."/>
            <person name="Saw J.H."/>
            <person name="Jorgensen S.L."/>
            <person name="Zaremba-Niedzwiedzka K."/>
            <person name="Martijn J."/>
            <person name="Lind A.E."/>
            <person name="van Eijk R."/>
            <person name="Schleper C."/>
            <person name="Guy L."/>
            <person name="Ettema T.J."/>
        </authorList>
    </citation>
    <scope>NUCLEOTIDE SEQUENCE</scope>
</reference>
<accession>A0A0F9DTD2</accession>
<feature type="non-terminal residue" evidence="1">
    <location>
        <position position="301"/>
    </location>
</feature>
<gene>
    <name evidence="1" type="ORF">LCGC14_2158410</name>
</gene>
<comment type="caution">
    <text evidence="1">The sequence shown here is derived from an EMBL/GenBank/DDBJ whole genome shotgun (WGS) entry which is preliminary data.</text>
</comment>